<dbReference type="SUPFAM" id="SSF56784">
    <property type="entry name" value="HAD-like"/>
    <property type="match status" value="1"/>
</dbReference>
<dbReference type="InterPro" id="IPR050510">
    <property type="entry name" value="Cation_transp_ATPase_P-type"/>
</dbReference>
<dbReference type="InterPro" id="IPR036412">
    <property type="entry name" value="HAD-like_sf"/>
</dbReference>
<protein>
    <submittedName>
        <fullName evidence="9">Sodium/potassium-transporting ATPase subunit alpha</fullName>
    </submittedName>
</protein>
<evidence type="ECO:0000313" key="9">
    <source>
        <dbReference type="EMBL" id="QQP34851.1"/>
    </source>
</evidence>
<feature type="transmembrane region" description="Helical" evidence="8">
    <location>
        <begin position="71"/>
        <end position="104"/>
    </location>
</feature>
<evidence type="ECO:0000256" key="8">
    <source>
        <dbReference type="SAM" id="Phobius"/>
    </source>
</evidence>
<dbReference type="GO" id="GO:0005886">
    <property type="term" value="C:plasma membrane"/>
    <property type="evidence" value="ECO:0007669"/>
    <property type="project" value="UniProtKB-SubCell"/>
</dbReference>
<accession>A0A7T8GP07</accession>
<dbReference type="Gene3D" id="1.20.1110.10">
    <property type="entry name" value="Calcium-transporting ATPase, transmembrane domain"/>
    <property type="match status" value="1"/>
</dbReference>
<evidence type="ECO:0000256" key="4">
    <source>
        <dbReference type="ARBA" id="ARBA00022989"/>
    </source>
</evidence>
<dbReference type="InterPro" id="IPR023214">
    <property type="entry name" value="HAD_sf"/>
</dbReference>
<gene>
    <name evidence="9" type="ORF">FKW44_022890</name>
</gene>
<dbReference type="InterPro" id="IPR023298">
    <property type="entry name" value="ATPase_P-typ_TM_dom_sf"/>
</dbReference>
<feature type="non-terminal residue" evidence="9">
    <location>
        <position position="527"/>
    </location>
</feature>
<evidence type="ECO:0000256" key="1">
    <source>
        <dbReference type="ARBA" id="ARBA00004651"/>
    </source>
</evidence>
<dbReference type="PANTHER" id="PTHR43294">
    <property type="entry name" value="SODIUM/POTASSIUM-TRANSPORTING ATPASE SUBUNIT ALPHA"/>
    <property type="match status" value="1"/>
</dbReference>
<dbReference type="EMBL" id="CP045906">
    <property type="protein sequence ID" value="QQP34851.1"/>
    <property type="molecule type" value="Genomic_DNA"/>
</dbReference>
<dbReference type="GO" id="GO:1990573">
    <property type="term" value="P:potassium ion import across plasma membrane"/>
    <property type="evidence" value="ECO:0007669"/>
    <property type="project" value="TreeGrafter"/>
</dbReference>
<dbReference type="GO" id="GO:0006883">
    <property type="term" value="P:intracellular sodium ion homeostasis"/>
    <property type="evidence" value="ECO:0007669"/>
    <property type="project" value="TreeGrafter"/>
</dbReference>
<keyword evidence="3 8" id="KW-0812">Transmembrane</keyword>
<dbReference type="InterPro" id="IPR044492">
    <property type="entry name" value="P_typ_ATPase_HD_dom"/>
</dbReference>
<dbReference type="GO" id="GO:1902600">
    <property type="term" value="P:proton transmembrane transport"/>
    <property type="evidence" value="ECO:0007669"/>
    <property type="project" value="TreeGrafter"/>
</dbReference>
<sequence length="527" mass="58460">RDIQFSHDNILLTKNMIFCSTLLFRATARGFVTHTGVSTALGQMADQADARSKNCHCLWDGRSHFGISLRILWIDAILFMVGIIVSIIPEGLLAIVTISLSVVAKRLHSKNCAVKSLDSLETIGAVSVILTDKTGTLTKNVDNVAHVWFDNDIGEIDTAVETRPAFHSIEAPSHGRTWLEPYLSARIIGSPIEVALLRCVEGIEGNVRKLRSKHPKVAEIPFNNIIKFQDYESRGYLLITLVILKSSLTDVPPLFWIKESFYYNLSVLGGLGEKIQYPFGQYEFTTKGKVNFPLKGFRLLGMMSMMDPPRATVPDSIAKCQAAGIKVIMVTGDNGFTQKPLRNLLESSAWTRIPIEEVVSCIVNGEELEGMNDEEIESVLLHHDQIVFCSVEAKHKLLLVEACQRMDGINDATALRRADVGIAMGYSGEDIAKECSDIILLDDNFFISSSRCIRGVLTFNLIHPKPSGITGVLTFNRIRPKPSVPPAVMGFYLGLKPTANSARYKRTLGPACRYGLLFRVETHRHSR</sequence>
<evidence type="ECO:0000256" key="2">
    <source>
        <dbReference type="ARBA" id="ARBA00022475"/>
    </source>
</evidence>
<keyword evidence="10" id="KW-1185">Reference proteome</keyword>
<evidence type="ECO:0000256" key="6">
    <source>
        <dbReference type="ARBA" id="ARBA00023136"/>
    </source>
</evidence>
<keyword evidence="2" id="KW-1003">Cell membrane</keyword>
<dbReference type="SUPFAM" id="SSF81660">
    <property type="entry name" value="Metal cation-transporting ATPase, ATP-binding domain N"/>
    <property type="match status" value="1"/>
</dbReference>
<evidence type="ECO:0000256" key="5">
    <source>
        <dbReference type="ARBA" id="ARBA00023053"/>
    </source>
</evidence>
<reference evidence="10" key="1">
    <citation type="submission" date="2021-01" db="EMBL/GenBank/DDBJ databases">
        <title>Caligus Genome Assembly.</title>
        <authorList>
            <person name="Gallardo-Escarate C."/>
        </authorList>
    </citation>
    <scope>NUCLEOTIDE SEQUENCE [LARGE SCALE GENOMIC DNA]</scope>
</reference>
<dbReference type="GO" id="GO:0000166">
    <property type="term" value="F:nucleotide binding"/>
    <property type="evidence" value="ECO:0007669"/>
    <property type="project" value="InterPro"/>
</dbReference>
<keyword evidence="7" id="KW-0406">Ion transport</keyword>
<dbReference type="GO" id="GO:0030007">
    <property type="term" value="P:intracellular potassium ion homeostasis"/>
    <property type="evidence" value="ECO:0007669"/>
    <property type="project" value="TreeGrafter"/>
</dbReference>
<keyword evidence="5" id="KW-0915">Sodium</keyword>
<keyword evidence="6 8" id="KW-0472">Membrane</keyword>
<dbReference type="PRINTS" id="PR00119">
    <property type="entry name" value="CATATPASE"/>
</dbReference>
<dbReference type="SFLD" id="SFLDG00002">
    <property type="entry name" value="C1.7:_P-type_atpase_like"/>
    <property type="match status" value="1"/>
</dbReference>
<proteinExistence type="predicted"/>
<dbReference type="Gene3D" id="2.70.150.10">
    <property type="entry name" value="Calcium-transporting ATPase, cytoplasmic transduction domain A"/>
    <property type="match status" value="1"/>
</dbReference>
<dbReference type="GO" id="GO:0005391">
    <property type="term" value="F:P-type sodium:potassium-exchanging transporter activity"/>
    <property type="evidence" value="ECO:0007669"/>
    <property type="project" value="TreeGrafter"/>
</dbReference>
<keyword evidence="7" id="KW-0813">Transport</keyword>
<dbReference type="Pfam" id="PF13246">
    <property type="entry name" value="Cation_ATPase"/>
    <property type="match status" value="1"/>
</dbReference>
<dbReference type="PROSITE" id="PS00154">
    <property type="entry name" value="ATPASE_E1_E2"/>
    <property type="match status" value="1"/>
</dbReference>
<dbReference type="InterPro" id="IPR018303">
    <property type="entry name" value="ATPase_P-typ_P_site"/>
</dbReference>
<dbReference type="InterPro" id="IPR023299">
    <property type="entry name" value="ATPase_P-typ_cyto_dom_N"/>
</dbReference>
<organism evidence="9 10">
    <name type="scientific">Caligus rogercresseyi</name>
    <name type="common">Sea louse</name>
    <dbReference type="NCBI Taxonomy" id="217165"/>
    <lineage>
        <taxon>Eukaryota</taxon>
        <taxon>Metazoa</taxon>
        <taxon>Ecdysozoa</taxon>
        <taxon>Arthropoda</taxon>
        <taxon>Crustacea</taxon>
        <taxon>Multicrustacea</taxon>
        <taxon>Hexanauplia</taxon>
        <taxon>Copepoda</taxon>
        <taxon>Siphonostomatoida</taxon>
        <taxon>Caligidae</taxon>
        <taxon>Caligus</taxon>
    </lineage>
</organism>
<evidence type="ECO:0000313" key="10">
    <source>
        <dbReference type="Proteomes" id="UP000595437"/>
    </source>
</evidence>
<evidence type="ECO:0000256" key="7">
    <source>
        <dbReference type="ARBA" id="ARBA00023201"/>
    </source>
</evidence>
<dbReference type="Proteomes" id="UP000595437">
    <property type="component" value="Chromosome 17"/>
</dbReference>
<dbReference type="OrthoDB" id="158672at2759"/>
<keyword evidence="7" id="KW-0739">Sodium transport</keyword>
<comment type="subcellular location">
    <subcellularLocation>
        <location evidence="1">Cell membrane</location>
        <topology evidence="1">Multi-pass membrane protein</topology>
    </subcellularLocation>
</comment>
<evidence type="ECO:0000256" key="3">
    <source>
        <dbReference type="ARBA" id="ARBA00022692"/>
    </source>
</evidence>
<dbReference type="GO" id="GO:0036376">
    <property type="term" value="P:sodium ion export across plasma membrane"/>
    <property type="evidence" value="ECO:0007669"/>
    <property type="project" value="TreeGrafter"/>
</dbReference>
<dbReference type="Gene3D" id="3.40.1110.10">
    <property type="entry name" value="Calcium-transporting ATPase, cytoplasmic domain N"/>
    <property type="match status" value="2"/>
</dbReference>
<dbReference type="SFLD" id="SFLDF00027">
    <property type="entry name" value="p-type_atpase"/>
    <property type="match status" value="1"/>
</dbReference>
<dbReference type="SUPFAM" id="SSF81665">
    <property type="entry name" value="Calcium ATPase, transmembrane domain M"/>
    <property type="match status" value="1"/>
</dbReference>
<dbReference type="SFLD" id="SFLDS00003">
    <property type="entry name" value="Haloacid_Dehalogenase"/>
    <property type="match status" value="1"/>
</dbReference>
<keyword evidence="4 8" id="KW-1133">Transmembrane helix</keyword>
<dbReference type="Gene3D" id="3.40.50.1000">
    <property type="entry name" value="HAD superfamily/HAD-like"/>
    <property type="match status" value="2"/>
</dbReference>
<name>A0A7T8GP07_CALRO</name>
<dbReference type="AlphaFoldDB" id="A0A7T8GP07"/>
<dbReference type="PANTHER" id="PTHR43294:SF13">
    <property type="entry name" value="SODIUM_POTASSIUM-TRANSPORTING ATPASE SUBUNIT ALPHA"/>
    <property type="match status" value="1"/>
</dbReference>